<keyword evidence="1" id="KW-0732">Signal</keyword>
<protein>
    <recommendedName>
        <fullName evidence="4">Secreted protein</fullName>
    </recommendedName>
</protein>
<evidence type="ECO:0000313" key="3">
    <source>
        <dbReference type="Proteomes" id="UP000652761"/>
    </source>
</evidence>
<reference evidence="2" key="1">
    <citation type="submission" date="2017-07" db="EMBL/GenBank/DDBJ databases">
        <title>Taro Niue Genome Assembly and Annotation.</title>
        <authorList>
            <person name="Atibalentja N."/>
            <person name="Keating K."/>
            <person name="Fields C.J."/>
        </authorList>
    </citation>
    <scope>NUCLEOTIDE SEQUENCE</scope>
    <source>
        <strain evidence="2">Niue_2</strain>
        <tissue evidence="2">Leaf</tissue>
    </source>
</reference>
<dbReference type="Proteomes" id="UP000652761">
    <property type="component" value="Unassembled WGS sequence"/>
</dbReference>
<evidence type="ECO:0000256" key="1">
    <source>
        <dbReference type="SAM" id="SignalP"/>
    </source>
</evidence>
<feature type="non-terminal residue" evidence="2">
    <location>
        <position position="1"/>
    </location>
</feature>
<dbReference type="AlphaFoldDB" id="A0A843U7H7"/>
<gene>
    <name evidence="2" type="ORF">Taro_013842</name>
</gene>
<evidence type="ECO:0000313" key="2">
    <source>
        <dbReference type="EMBL" id="MQL81372.1"/>
    </source>
</evidence>
<proteinExistence type="predicted"/>
<evidence type="ECO:0008006" key="4">
    <source>
        <dbReference type="Google" id="ProtNLM"/>
    </source>
</evidence>
<feature type="signal peptide" evidence="1">
    <location>
        <begin position="1"/>
        <end position="19"/>
    </location>
</feature>
<keyword evidence="3" id="KW-1185">Reference proteome</keyword>
<comment type="caution">
    <text evidence="2">The sequence shown here is derived from an EMBL/GenBank/DDBJ whole genome shotgun (WGS) entry which is preliminary data.</text>
</comment>
<feature type="chain" id="PRO_5032389698" description="Secreted protein" evidence="1">
    <location>
        <begin position="20"/>
        <end position="212"/>
    </location>
</feature>
<sequence>MRLSTALAWLSTEVVFIAWDPHPQKPVEGMLLATSMLELVAELADSRAEEKMSSDSPFSHCHSLRWLWSHVVVLGVRLQLGQAVVVRAFLWYSVGALSCSSREGGFACGPSTLCRSEMAMLVVRRPSHMVALWSPSHVCVTTLVGGRGVALFWSLAGGGFGRSSRYTKPEISSRMKPIISLGEVHGAPSVVNALVACEPEREVPDNTLLMSI</sequence>
<name>A0A843U7H7_COLES</name>
<accession>A0A843U7H7</accession>
<dbReference type="EMBL" id="NMUH01000563">
    <property type="protein sequence ID" value="MQL81372.1"/>
    <property type="molecule type" value="Genomic_DNA"/>
</dbReference>
<organism evidence="2 3">
    <name type="scientific">Colocasia esculenta</name>
    <name type="common">Wild taro</name>
    <name type="synonym">Arum esculentum</name>
    <dbReference type="NCBI Taxonomy" id="4460"/>
    <lineage>
        <taxon>Eukaryota</taxon>
        <taxon>Viridiplantae</taxon>
        <taxon>Streptophyta</taxon>
        <taxon>Embryophyta</taxon>
        <taxon>Tracheophyta</taxon>
        <taxon>Spermatophyta</taxon>
        <taxon>Magnoliopsida</taxon>
        <taxon>Liliopsida</taxon>
        <taxon>Araceae</taxon>
        <taxon>Aroideae</taxon>
        <taxon>Colocasieae</taxon>
        <taxon>Colocasia</taxon>
    </lineage>
</organism>